<dbReference type="AlphaFoldDB" id="A0A9P1N7R1"/>
<feature type="transmembrane region" description="Helical" evidence="1">
    <location>
        <begin position="58"/>
        <end position="79"/>
    </location>
</feature>
<feature type="transmembrane region" description="Helical" evidence="1">
    <location>
        <begin position="25"/>
        <end position="46"/>
    </location>
</feature>
<reference evidence="2" key="1">
    <citation type="submission" date="2022-11" db="EMBL/GenBank/DDBJ databases">
        <authorList>
            <person name="Kikuchi T."/>
        </authorList>
    </citation>
    <scope>NUCLEOTIDE SEQUENCE</scope>
    <source>
        <strain evidence="2">PS1010</strain>
    </source>
</reference>
<gene>
    <name evidence="2" type="ORF">CAMP_LOCUS15511</name>
</gene>
<name>A0A9P1N7R1_9PELO</name>
<keyword evidence="1" id="KW-0812">Transmembrane</keyword>
<feature type="transmembrane region" description="Helical" evidence="1">
    <location>
        <begin position="99"/>
        <end position="120"/>
    </location>
</feature>
<comment type="caution">
    <text evidence="2">The sequence shown here is derived from an EMBL/GenBank/DDBJ whole genome shotgun (WGS) entry which is preliminary data.</text>
</comment>
<dbReference type="PANTHER" id="PTHR10664">
    <property type="entry name" value="SERPENTINE RECEPTOR-C.ELEGANS"/>
    <property type="match status" value="1"/>
</dbReference>
<feature type="transmembrane region" description="Helical" evidence="1">
    <location>
        <begin position="304"/>
        <end position="322"/>
    </location>
</feature>
<evidence type="ECO:0000313" key="2">
    <source>
        <dbReference type="EMBL" id="CAI5452874.1"/>
    </source>
</evidence>
<evidence type="ECO:0000256" key="1">
    <source>
        <dbReference type="SAM" id="Phobius"/>
    </source>
</evidence>
<dbReference type="EMBL" id="CANHGI010000005">
    <property type="protein sequence ID" value="CAI5452874.1"/>
    <property type="molecule type" value="Genomic_DNA"/>
</dbReference>
<sequence>MNNCSAFGCAVGSCFLKYWGVNKTIIASATLLMSIMLLSKLISLKCSHEHRARDLTRVNQLCLVDTLTVFIVDLSPYFFTLVFGDQVIHLDGYGPYNAVLKIMACFVDAIIATFVIGKVIKPRQMSVIGTPYVITTGVGIIAGILQTIFNFKIIQDFILKSNMRNQVEFQLIFMRPVLDVVNGFINTIYYSLTIPSITHPEYLRYDYIFAMVLLGSNILESRSFLAAGIAIERTIATYFPINFYKYRGYVSNIPIITFFLALGALGDVVLFKFCNFSFPINPDCTTFICATTQCYQNYSSITKIIYCSINLIFSVLLCFKLLTMTCNKTTSSADLKKANLLSITDGVSSVIFEFLPSLMFNYSAIDITPLGPITGVLRTISRAVEATVMYSLMTNHHKVVNPSVSISSRREILF</sequence>
<proteinExistence type="predicted"/>
<feature type="transmembrane region" description="Helical" evidence="1">
    <location>
        <begin position="132"/>
        <end position="149"/>
    </location>
</feature>
<evidence type="ECO:0008006" key="4">
    <source>
        <dbReference type="Google" id="ProtNLM"/>
    </source>
</evidence>
<evidence type="ECO:0000313" key="3">
    <source>
        <dbReference type="Proteomes" id="UP001152747"/>
    </source>
</evidence>
<dbReference type="PANTHER" id="PTHR10664:SF31">
    <property type="entry name" value="SERPENTINE RECEPTOR, CLASS BC (CLASS B-LIKE)"/>
    <property type="match status" value="1"/>
</dbReference>
<feature type="transmembrane region" description="Helical" evidence="1">
    <location>
        <begin position="202"/>
        <end position="219"/>
    </location>
</feature>
<dbReference type="Pfam" id="PF10316">
    <property type="entry name" value="7TM_GPCR_Srbc"/>
    <property type="match status" value="2"/>
</dbReference>
<protein>
    <recommendedName>
        <fullName evidence="4">Serpentine Receptor, class BC (Class B-like)</fullName>
    </recommendedName>
</protein>
<keyword evidence="1" id="KW-0472">Membrane</keyword>
<keyword evidence="3" id="KW-1185">Reference proteome</keyword>
<accession>A0A9P1N7R1</accession>
<organism evidence="2 3">
    <name type="scientific">Caenorhabditis angaria</name>
    <dbReference type="NCBI Taxonomy" id="860376"/>
    <lineage>
        <taxon>Eukaryota</taxon>
        <taxon>Metazoa</taxon>
        <taxon>Ecdysozoa</taxon>
        <taxon>Nematoda</taxon>
        <taxon>Chromadorea</taxon>
        <taxon>Rhabditida</taxon>
        <taxon>Rhabditina</taxon>
        <taxon>Rhabditomorpha</taxon>
        <taxon>Rhabditoidea</taxon>
        <taxon>Rhabditidae</taxon>
        <taxon>Peloderinae</taxon>
        <taxon>Caenorhabditis</taxon>
    </lineage>
</organism>
<keyword evidence="1" id="KW-1133">Transmembrane helix</keyword>
<dbReference type="InterPro" id="IPR019420">
    <property type="entry name" value="7TM_GPCR_serpentine_rcpt_Srbc"/>
</dbReference>
<feature type="transmembrane region" description="Helical" evidence="1">
    <location>
        <begin position="249"/>
        <end position="271"/>
    </location>
</feature>
<dbReference type="OrthoDB" id="5859762at2759"/>
<dbReference type="Proteomes" id="UP001152747">
    <property type="component" value="Unassembled WGS sequence"/>
</dbReference>